<dbReference type="PROSITE" id="PS50089">
    <property type="entry name" value="ZF_RING_2"/>
    <property type="match status" value="1"/>
</dbReference>
<keyword evidence="7" id="KW-0862">Zinc</keyword>
<feature type="region of interest" description="Disordered" evidence="10">
    <location>
        <begin position="583"/>
        <end position="609"/>
    </location>
</feature>
<evidence type="ECO:0000256" key="2">
    <source>
        <dbReference type="ARBA" id="ARBA00022723"/>
    </source>
</evidence>
<dbReference type="SMART" id="SM00184">
    <property type="entry name" value="RING"/>
    <property type="match status" value="1"/>
</dbReference>
<dbReference type="STRING" id="1432141.A0A015JP99"/>
<dbReference type="PANTHER" id="PTHR45626">
    <property type="entry name" value="TRANSCRIPTION TERMINATION FACTOR 2-RELATED"/>
    <property type="match status" value="1"/>
</dbReference>
<dbReference type="GO" id="GO:0005634">
    <property type="term" value="C:nucleus"/>
    <property type="evidence" value="ECO:0007669"/>
    <property type="project" value="TreeGrafter"/>
</dbReference>
<dbReference type="CDD" id="cd18008">
    <property type="entry name" value="DEXDc_SHPRH-like"/>
    <property type="match status" value="1"/>
</dbReference>
<dbReference type="OMA" id="YYVFHGP"/>
<dbReference type="AlphaFoldDB" id="A0A015JP99"/>
<keyword evidence="2" id="KW-0479">Metal-binding</keyword>
<dbReference type="GO" id="GO:0008094">
    <property type="term" value="F:ATP-dependent activity, acting on DNA"/>
    <property type="evidence" value="ECO:0007669"/>
    <property type="project" value="TreeGrafter"/>
</dbReference>
<evidence type="ECO:0000259" key="12">
    <source>
        <dbReference type="PROSITE" id="PS51192"/>
    </source>
</evidence>
<keyword evidence="8" id="KW-0067">ATP-binding</keyword>
<dbReference type="HOGENOM" id="CLU_000315_2_7_1"/>
<evidence type="ECO:0000259" key="11">
    <source>
        <dbReference type="PROSITE" id="PS50089"/>
    </source>
</evidence>
<keyword evidence="3" id="KW-0547">Nucleotide-binding</keyword>
<evidence type="ECO:0000256" key="3">
    <source>
        <dbReference type="ARBA" id="ARBA00022741"/>
    </source>
</evidence>
<dbReference type="InterPro" id="IPR017907">
    <property type="entry name" value="Znf_RING_CS"/>
</dbReference>
<feature type="domain" description="Helicase C-terminal" evidence="13">
    <location>
        <begin position="919"/>
        <end position="1080"/>
    </location>
</feature>
<dbReference type="Proteomes" id="UP000022910">
    <property type="component" value="Unassembled WGS sequence"/>
</dbReference>
<dbReference type="PROSITE" id="PS00518">
    <property type="entry name" value="ZF_RING_1"/>
    <property type="match status" value="1"/>
</dbReference>
<feature type="compositionally biased region" description="Basic and acidic residues" evidence="10">
    <location>
        <begin position="46"/>
        <end position="60"/>
    </location>
</feature>
<dbReference type="GO" id="GO:0005524">
    <property type="term" value="F:ATP binding"/>
    <property type="evidence" value="ECO:0007669"/>
    <property type="project" value="UniProtKB-KW"/>
</dbReference>
<dbReference type="InterPro" id="IPR000330">
    <property type="entry name" value="SNF2_N"/>
</dbReference>
<dbReference type="Gene3D" id="3.30.40.10">
    <property type="entry name" value="Zinc/RING finger domain, C3HC4 (zinc finger)"/>
    <property type="match status" value="1"/>
</dbReference>
<dbReference type="InterPro" id="IPR038718">
    <property type="entry name" value="SNF2-like_sf"/>
</dbReference>
<dbReference type="Gene3D" id="3.30.70.2330">
    <property type="match status" value="1"/>
</dbReference>
<feature type="compositionally biased region" description="Low complexity" evidence="10">
    <location>
        <begin position="584"/>
        <end position="596"/>
    </location>
</feature>
<keyword evidence="5" id="KW-0378">Hydrolase</keyword>
<dbReference type="Pfam" id="PF00271">
    <property type="entry name" value="Helicase_C"/>
    <property type="match status" value="1"/>
</dbReference>
<dbReference type="CDD" id="cd18793">
    <property type="entry name" value="SF2_C_SNF"/>
    <property type="match status" value="1"/>
</dbReference>
<dbReference type="SUPFAM" id="SSF52540">
    <property type="entry name" value="P-loop containing nucleoside triphosphate hydrolases"/>
    <property type="match status" value="2"/>
</dbReference>
<comment type="similarity">
    <text evidence="1">Belongs to the SNF2/RAD54 helicase family.</text>
</comment>
<evidence type="ECO:0000256" key="9">
    <source>
        <dbReference type="PROSITE-ProRule" id="PRU00175"/>
    </source>
</evidence>
<dbReference type="InterPro" id="IPR001841">
    <property type="entry name" value="Znf_RING"/>
</dbReference>
<evidence type="ECO:0000256" key="8">
    <source>
        <dbReference type="ARBA" id="ARBA00022840"/>
    </source>
</evidence>
<gene>
    <name evidence="14" type="ORF">RirG_099360</name>
</gene>
<sequence length="1084" mass="123223">MNHTNNQNQSHQNNTIPLTVIDLTKENASKATNACYSISPSKKQRRPEIINESTDIRPQKRSRIEQVQEHKTFFQGVMHLSNNREILPTPRTPTQTSIETQSSCILQNNPILPPPLNYSQYVPHSQNFNMTSPLNGLNGLDQPYNIGMINPTVIQIPPVASKPSPSSFSSTSSRSPNQNSQEVIDLTNDSSDDNDCVIDEKETNRDVCWGMIDTEVIILYPRPCSNGKGEEEVQLRRESGKNEEIRVIKDYDYVFGVVEVNIARILIPLMDNNLVWTEATIPKNWASTAISIPLHIMLYGRPSNTKAVSTHLYERRLFLKDPIVYNVETRYSNPHTMSGNVYSNKINQIVYKGYSGGSFGTTKSSEDIKNKMNKVFNSLMTADNMPELDPDQRLITTLYKHQKQALYFLVKREQYNDFTNDQTNELMSLWRTRISAGRHLVYYNIVTNLEVHEKPVQMRGGIIADDMGLGKTIQMIALILGTQKEAVDFAKKPSAVSNSGESSFSSSIQSGDENSIGNFKSKGTLIICPLSTVANWEEQLVNHVQEGALNVYVYHGGSRTSDPSHLINYDIVITTYNVTGTEFSKQSKGQKNQQSKIIANDSEPTNSPTPSALQQIHWFRIILDEAHIIKDVTTVQSQAACSLKAERRWCLTGTPIQNKVEDLFALIKFLHMDPFSDKEKWKQYILRPIKSIDPDGINRLQTLMKCITLRRTKTLNGKSLLALPPRNDHIRYLELSDHERRLYEKMYNYQSERVRKYTEENNIMRHYVNILQALLRLRQICAHYSLVKESEITEDLDEEIVNEGLTSARAMMLLSIVRDSGMDQCGSCLQELVQTVVVTRCEHLFCIECANKNMNNLPSLISVAMSSENQEVSTDCPICVRKLFSGDVCEINDSKVLENDHIKRSEREKTAHSTKVKALIEDLVQAKEEGVKSVVFSQWTKMLDLIEDALKENDIIFTRLDGTMSRAERTQNMDTFKQKDKVSVILVSLKAGGVGLNLTAAQRAYLMDPFWNPSVENQAIDRIHRLGQTCAVDTVRFIIKDSIEEGILQLQERKLRLAELTLSEKLSKQDITRHRLEDLKVLFK</sequence>
<evidence type="ECO:0000313" key="14">
    <source>
        <dbReference type="EMBL" id="EXX69045.1"/>
    </source>
</evidence>
<dbReference type="InterPro" id="IPR001650">
    <property type="entry name" value="Helicase_C-like"/>
</dbReference>
<feature type="domain" description="RING-type" evidence="11">
    <location>
        <begin position="825"/>
        <end position="879"/>
    </location>
</feature>
<dbReference type="InterPro" id="IPR050628">
    <property type="entry name" value="SNF2_RAD54_helicase_TF"/>
</dbReference>
<keyword evidence="4 9" id="KW-0863">Zinc-finger</keyword>
<name>A0A015JP99_RHIIW</name>
<feature type="region of interest" description="Disordered" evidence="10">
    <location>
        <begin position="157"/>
        <end position="195"/>
    </location>
</feature>
<proteinExistence type="inferred from homology"/>
<dbReference type="SMR" id="A0A015JP99"/>
<evidence type="ECO:0000256" key="7">
    <source>
        <dbReference type="ARBA" id="ARBA00022833"/>
    </source>
</evidence>
<dbReference type="PANTHER" id="PTHR45626:SF52">
    <property type="entry name" value="SINGLE-STRANDED DNA-DEPENDENT ATPASE (EUROFUNG)"/>
    <property type="match status" value="1"/>
</dbReference>
<dbReference type="Pfam" id="PF00176">
    <property type="entry name" value="SNF2-rel_dom"/>
    <property type="match status" value="1"/>
</dbReference>
<feature type="domain" description="Helicase ATP-binding" evidence="12">
    <location>
        <begin position="452"/>
        <end position="673"/>
    </location>
</feature>
<dbReference type="GO" id="GO:0016787">
    <property type="term" value="F:hydrolase activity"/>
    <property type="evidence" value="ECO:0007669"/>
    <property type="project" value="UniProtKB-KW"/>
</dbReference>
<dbReference type="InterPro" id="IPR018957">
    <property type="entry name" value="Znf_C3HC4_RING-type"/>
</dbReference>
<dbReference type="InterPro" id="IPR013083">
    <property type="entry name" value="Znf_RING/FYVE/PHD"/>
</dbReference>
<keyword evidence="15" id="KW-1185">Reference proteome</keyword>
<evidence type="ECO:0000256" key="10">
    <source>
        <dbReference type="SAM" id="MobiDB-lite"/>
    </source>
</evidence>
<keyword evidence="6 14" id="KW-0347">Helicase</keyword>
<dbReference type="OrthoDB" id="448448at2759"/>
<dbReference type="SUPFAM" id="SSF57850">
    <property type="entry name" value="RING/U-box"/>
    <property type="match status" value="1"/>
</dbReference>
<evidence type="ECO:0000256" key="4">
    <source>
        <dbReference type="ARBA" id="ARBA00022771"/>
    </source>
</evidence>
<dbReference type="GO" id="GO:0006281">
    <property type="term" value="P:DNA repair"/>
    <property type="evidence" value="ECO:0007669"/>
    <property type="project" value="TreeGrafter"/>
</dbReference>
<dbReference type="PROSITE" id="PS51192">
    <property type="entry name" value="HELICASE_ATP_BIND_1"/>
    <property type="match status" value="1"/>
</dbReference>
<dbReference type="Gene3D" id="3.40.50.300">
    <property type="entry name" value="P-loop containing nucleotide triphosphate hydrolases"/>
    <property type="match status" value="1"/>
</dbReference>
<dbReference type="GO" id="GO:0004386">
    <property type="term" value="F:helicase activity"/>
    <property type="evidence" value="ECO:0007669"/>
    <property type="project" value="UniProtKB-KW"/>
</dbReference>
<evidence type="ECO:0000256" key="5">
    <source>
        <dbReference type="ARBA" id="ARBA00022801"/>
    </source>
</evidence>
<reference evidence="14 15" key="1">
    <citation type="submission" date="2014-02" db="EMBL/GenBank/DDBJ databases">
        <title>Single nucleus genome sequencing reveals high similarity among nuclei of an endomycorrhizal fungus.</title>
        <authorList>
            <person name="Lin K."/>
            <person name="Geurts R."/>
            <person name="Zhang Z."/>
            <person name="Limpens E."/>
            <person name="Saunders D.G."/>
            <person name="Mu D."/>
            <person name="Pang E."/>
            <person name="Cao H."/>
            <person name="Cha H."/>
            <person name="Lin T."/>
            <person name="Zhou Q."/>
            <person name="Shang Y."/>
            <person name="Li Y."/>
            <person name="Ivanov S."/>
            <person name="Sharma T."/>
            <person name="Velzen R.V."/>
            <person name="Ruijter N.D."/>
            <person name="Aanen D.K."/>
            <person name="Win J."/>
            <person name="Kamoun S."/>
            <person name="Bisseling T."/>
            <person name="Huang S."/>
        </authorList>
    </citation>
    <scope>NUCLEOTIDE SEQUENCE [LARGE SCALE GENOMIC DNA]</scope>
    <source>
        <strain evidence="15">DAOM197198w</strain>
    </source>
</reference>
<evidence type="ECO:0000259" key="13">
    <source>
        <dbReference type="PROSITE" id="PS51194"/>
    </source>
</evidence>
<feature type="region of interest" description="Disordered" evidence="10">
    <location>
        <begin position="38"/>
        <end position="60"/>
    </location>
</feature>
<evidence type="ECO:0000256" key="1">
    <source>
        <dbReference type="ARBA" id="ARBA00007025"/>
    </source>
</evidence>
<dbReference type="InterPro" id="IPR049730">
    <property type="entry name" value="SNF2/RAD54-like_C"/>
</dbReference>
<dbReference type="Pfam" id="PF00097">
    <property type="entry name" value="zf-C3HC4"/>
    <property type="match status" value="1"/>
</dbReference>
<dbReference type="EMBL" id="JEMT01017006">
    <property type="protein sequence ID" value="EXX69045.1"/>
    <property type="molecule type" value="Genomic_DNA"/>
</dbReference>
<organism evidence="14 15">
    <name type="scientific">Rhizophagus irregularis (strain DAOM 197198w)</name>
    <name type="common">Glomus intraradices</name>
    <dbReference type="NCBI Taxonomy" id="1432141"/>
    <lineage>
        <taxon>Eukaryota</taxon>
        <taxon>Fungi</taxon>
        <taxon>Fungi incertae sedis</taxon>
        <taxon>Mucoromycota</taxon>
        <taxon>Glomeromycotina</taxon>
        <taxon>Glomeromycetes</taxon>
        <taxon>Glomerales</taxon>
        <taxon>Glomeraceae</taxon>
        <taxon>Rhizophagus</taxon>
    </lineage>
</organism>
<dbReference type="PROSITE" id="PS51194">
    <property type="entry name" value="HELICASE_CTER"/>
    <property type="match status" value="1"/>
</dbReference>
<dbReference type="InterPro" id="IPR027417">
    <property type="entry name" value="P-loop_NTPase"/>
</dbReference>
<protein>
    <submittedName>
        <fullName evidence="14">DNA helicase RAD5</fullName>
    </submittedName>
</protein>
<dbReference type="SMART" id="SM00490">
    <property type="entry name" value="HELICc"/>
    <property type="match status" value="1"/>
</dbReference>
<accession>A0A015JP99</accession>
<dbReference type="Gene3D" id="3.40.50.10810">
    <property type="entry name" value="Tandem AAA-ATPase domain"/>
    <property type="match status" value="1"/>
</dbReference>
<dbReference type="GO" id="GO:0008270">
    <property type="term" value="F:zinc ion binding"/>
    <property type="evidence" value="ECO:0007669"/>
    <property type="project" value="UniProtKB-KW"/>
</dbReference>
<evidence type="ECO:0000313" key="15">
    <source>
        <dbReference type="Proteomes" id="UP000022910"/>
    </source>
</evidence>
<feature type="compositionally biased region" description="Low complexity" evidence="10">
    <location>
        <begin position="157"/>
        <end position="176"/>
    </location>
</feature>
<dbReference type="SMART" id="SM00487">
    <property type="entry name" value="DEXDc"/>
    <property type="match status" value="1"/>
</dbReference>
<comment type="caution">
    <text evidence="14">The sequence shown here is derived from an EMBL/GenBank/DDBJ whole genome shotgun (WGS) entry which is preliminary data.</text>
</comment>
<dbReference type="InterPro" id="IPR014001">
    <property type="entry name" value="Helicase_ATP-bd"/>
</dbReference>
<evidence type="ECO:0000256" key="6">
    <source>
        <dbReference type="ARBA" id="ARBA00022806"/>
    </source>
</evidence>